<dbReference type="AlphaFoldDB" id="A0A8H6RHV1"/>
<name>A0A8H6RHV1_9PEZI</name>
<accession>A0A8H6RHV1</accession>
<keyword evidence="3" id="KW-1185">Reference proteome</keyword>
<dbReference type="EMBL" id="JABCIY010000160">
    <property type="protein sequence ID" value="KAF7191183.1"/>
    <property type="molecule type" value="Genomic_DNA"/>
</dbReference>
<organism evidence="2 3">
    <name type="scientific">Pseudocercospora fuligena</name>
    <dbReference type="NCBI Taxonomy" id="685502"/>
    <lineage>
        <taxon>Eukaryota</taxon>
        <taxon>Fungi</taxon>
        <taxon>Dikarya</taxon>
        <taxon>Ascomycota</taxon>
        <taxon>Pezizomycotina</taxon>
        <taxon>Dothideomycetes</taxon>
        <taxon>Dothideomycetidae</taxon>
        <taxon>Mycosphaerellales</taxon>
        <taxon>Mycosphaerellaceae</taxon>
        <taxon>Pseudocercospora</taxon>
    </lineage>
</organism>
<comment type="caution">
    <text evidence="2">The sequence shown here is derived from an EMBL/GenBank/DDBJ whole genome shotgun (WGS) entry which is preliminary data.</text>
</comment>
<dbReference type="Proteomes" id="UP000660729">
    <property type="component" value="Unassembled WGS sequence"/>
</dbReference>
<feature type="region of interest" description="Disordered" evidence="1">
    <location>
        <begin position="1"/>
        <end position="20"/>
    </location>
</feature>
<evidence type="ECO:0000256" key="1">
    <source>
        <dbReference type="SAM" id="MobiDB-lite"/>
    </source>
</evidence>
<feature type="compositionally biased region" description="Pro residues" evidence="1">
    <location>
        <begin position="1"/>
        <end position="12"/>
    </location>
</feature>
<protein>
    <submittedName>
        <fullName evidence="2">Uncharacterized protein</fullName>
    </submittedName>
</protein>
<reference evidence="2" key="1">
    <citation type="submission" date="2020-04" db="EMBL/GenBank/DDBJ databases">
        <title>Draft genome resource of the tomato pathogen Pseudocercospora fuligena.</title>
        <authorList>
            <person name="Zaccaron A."/>
        </authorList>
    </citation>
    <scope>NUCLEOTIDE SEQUENCE</scope>
    <source>
        <strain evidence="2">PF001</strain>
    </source>
</reference>
<proteinExistence type="predicted"/>
<dbReference type="OrthoDB" id="3643980at2759"/>
<gene>
    <name evidence="2" type="ORF">HII31_07543</name>
</gene>
<sequence length="681" mass="78384">MPPYTPPGPPSRSFPTDLRTPHEKRQRLAFVRSSVLQDDYLLLGIRRYLPTKYQKFNLLDAVDAGDGYVQLVRGGPVVLHTQPFMARLVLRRIDRALIAQYNMSQTHEQRRSFLRVNIDIDNHAHQQEMRRFLREMFDGTAVMPGGIGNKCSNCWRPAQALHLDGEMRRCKDCAERYFGSVKHTMESLDRRVCGFFKQLPSWMTGSPKTDTAPFNNDASFPIFFEPGIEEELALRIHGVKWEDLLAIPLATLKRNWVRHCVEKTISHAATIHSFYFENHLPQEPRFPDPDGLRVSLHQADGTDIDIFCPLDAYGIWSAGFDDLQKFFTRRVQQHHEIERLQSFSRTASDLDFHFLDPRVVRQRLDSLEQLHTIMRDQFRPCLGVYAELVLDARVRPAPYGGVSLDWCDDNPLPSAQPCLKDGCDGLQPPFSLVEQVFMSQAHVADQDVPADDIWHKVAEVLSRCRIVLASMIRREATAIYRDNKEQPWREWIDLVCGKAIVNEKGDLTLLGDQIRDSAPFDQDYQNLEAWCMGYNTAHRARFMVHVGAEEYWRTFMRSPMFLRLAKSYLRQKQVLVLVPNNNLCNTGYVPGWIVDAWKLLDIKVYGGTFHSQVLDFKKVWMSPSKRIAVVKWSIHDVLESASAGRNKRHAPEPPSPLEIVCMKDLYDNSAEPPRDGRTKAI</sequence>
<evidence type="ECO:0000313" key="2">
    <source>
        <dbReference type="EMBL" id="KAF7191183.1"/>
    </source>
</evidence>
<evidence type="ECO:0000313" key="3">
    <source>
        <dbReference type="Proteomes" id="UP000660729"/>
    </source>
</evidence>